<dbReference type="Proteomes" id="UP000184280">
    <property type="component" value="Unassembled WGS sequence"/>
</dbReference>
<protein>
    <submittedName>
        <fullName evidence="1">Uncharacterized protein</fullName>
    </submittedName>
</protein>
<evidence type="ECO:0000313" key="1">
    <source>
        <dbReference type="EMBL" id="SHN05029.1"/>
    </source>
</evidence>
<proteinExistence type="predicted"/>
<dbReference type="RefSeq" id="WP_073048039.1">
    <property type="nucleotide sequence ID" value="NZ_FOLF01000027.1"/>
</dbReference>
<dbReference type="OrthoDB" id="9870615at2"/>
<name>A0A1M7NMM8_XYLRU</name>
<evidence type="ECO:0000313" key="2">
    <source>
        <dbReference type="Proteomes" id="UP000184280"/>
    </source>
</evidence>
<accession>A0A1M7NMM8</accession>
<organism evidence="1 2">
    <name type="scientific">Xylanibacter ruminicola</name>
    <name type="common">Prevotella ruminicola</name>
    <dbReference type="NCBI Taxonomy" id="839"/>
    <lineage>
        <taxon>Bacteria</taxon>
        <taxon>Pseudomonadati</taxon>
        <taxon>Bacteroidota</taxon>
        <taxon>Bacteroidia</taxon>
        <taxon>Bacteroidales</taxon>
        <taxon>Prevotellaceae</taxon>
        <taxon>Xylanibacter</taxon>
    </lineage>
</organism>
<gene>
    <name evidence="1" type="ORF">SAMN04488494_0119</name>
</gene>
<sequence>MQTVRNPQGIPVKVCCASCAYRQLVDTQARRRCAIREEKVKPNQFCSLWQISTPLKLVGIGAGMIKRREYLLYYTEQRVEEQRRRDAGEAVRARKTETIRKEFESNNCSIYLLH</sequence>
<dbReference type="AlphaFoldDB" id="A0A1M7NMM8"/>
<reference evidence="1 2" key="1">
    <citation type="submission" date="2016-11" db="EMBL/GenBank/DDBJ databases">
        <authorList>
            <person name="Jaros S."/>
            <person name="Januszkiewicz K."/>
            <person name="Wedrychowicz H."/>
        </authorList>
    </citation>
    <scope>NUCLEOTIDE SEQUENCE [LARGE SCALE GENOMIC DNA]</scope>
    <source>
        <strain evidence="1 2">BPI-34</strain>
    </source>
</reference>
<dbReference type="EMBL" id="FRCJ01000010">
    <property type="protein sequence ID" value="SHN05029.1"/>
    <property type="molecule type" value="Genomic_DNA"/>
</dbReference>